<name>A0A1J4JP75_9EUKA</name>
<keyword evidence="8" id="KW-0687">Ribonucleoprotein</keyword>
<gene>
    <name evidence="11" type="ORF">TRFO_32225</name>
</gene>
<dbReference type="GeneID" id="94843092"/>
<evidence type="ECO:0000256" key="8">
    <source>
        <dbReference type="ARBA" id="ARBA00023274"/>
    </source>
</evidence>
<feature type="compositionally biased region" description="Basic residues" evidence="9">
    <location>
        <begin position="463"/>
        <end position="476"/>
    </location>
</feature>
<evidence type="ECO:0000313" key="12">
    <source>
        <dbReference type="Proteomes" id="UP000179807"/>
    </source>
</evidence>
<dbReference type="Gene3D" id="1.25.40.10">
    <property type="entry name" value="Tetratricopeptide repeat domain"/>
    <property type="match status" value="1"/>
</dbReference>
<evidence type="ECO:0000259" key="10">
    <source>
        <dbReference type="Pfam" id="PF08492"/>
    </source>
</evidence>
<evidence type="ECO:0000256" key="4">
    <source>
        <dbReference type="ARBA" id="ARBA00018350"/>
    </source>
</evidence>
<dbReference type="InterPro" id="IPR026270">
    <property type="entry name" value="SRP72"/>
</dbReference>
<dbReference type="EMBL" id="MLAK01000931">
    <property type="protein sequence ID" value="OHT00929.1"/>
    <property type="molecule type" value="Genomic_DNA"/>
</dbReference>
<dbReference type="Pfam" id="PF08492">
    <property type="entry name" value="SRP72"/>
    <property type="match status" value="1"/>
</dbReference>
<proteinExistence type="inferred from homology"/>
<evidence type="ECO:0000256" key="7">
    <source>
        <dbReference type="ARBA" id="ARBA00023135"/>
    </source>
</evidence>
<comment type="caution">
    <text evidence="11">The sequence shown here is derived from an EMBL/GenBank/DDBJ whole genome shotgun (WGS) entry which is preliminary data.</text>
</comment>
<feature type="compositionally biased region" description="Polar residues" evidence="9">
    <location>
        <begin position="361"/>
        <end position="377"/>
    </location>
</feature>
<evidence type="ECO:0000256" key="5">
    <source>
        <dbReference type="ARBA" id="ARBA00022490"/>
    </source>
</evidence>
<keyword evidence="7" id="KW-0733">Signal recognition particle</keyword>
<dbReference type="InterPro" id="IPR011990">
    <property type="entry name" value="TPR-like_helical_dom_sf"/>
</dbReference>
<reference evidence="11" key="1">
    <citation type="submission" date="2016-10" db="EMBL/GenBank/DDBJ databases">
        <authorList>
            <person name="Benchimol M."/>
            <person name="Almeida L.G."/>
            <person name="Vasconcelos A.T."/>
            <person name="Perreira-Neves A."/>
            <person name="Rosa I.A."/>
            <person name="Tasca T."/>
            <person name="Bogo M.R."/>
            <person name="de Souza W."/>
        </authorList>
    </citation>
    <scope>NUCLEOTIDE SEQUENCE [LARGE SCALE GENOMIC DNA]</scope>
    <source>
        <strain evidence="11">K</strain>
    </source>
</reference>
<evidence type="ECO:0000313" key="11">
    <source>
        <dbReference type="EMBL" id="OHT00929.1"/>
    </source>
</evidence>
<dbReference type="PANTHER" id="PTHR14094">
    <property type="entry name" value="SIGNAL RECOGNITION PARTICLE 72"/>
    <property type="match status" value="1"/>
</dbReference>
<feature type="compositionally biased region" description="Basic residues" evidence="9">
    <location>
        <begin position="432"/>
        <end position="444"/>
    </location>
</feature>
<dbReference type="Proteomes" id="UP000179807">
    <property type="component" value="Unassembled WGS sequence"/>
</dbReference>
<dbReference type="VEuPathDB" id="TrichDB:TRFO_32225"/>
<evidence type="ECO:0000256" key="1">
    <source>
        <dbReference type="ARBA" id="ARBA00004240"/>
    </source>
</evidence>
<protein>
    <recommendedName>
        <fullName evidence="4">Signal recognition particle subunit SRP72</fullName>
    </recommendedName>
</protein>
<dbReference type="AlphaFoldDB" id="A0A1J4JP75"/>
<sequence>MDDPVELKKFYANTDFSKASPSELKNMTCGLYITGDVENALKVLAKNPKPRKGSLYNLASLLVMTKNYEKATELIESGLKRCADSPMFLQLFQILKAEVTAVSNPEQAIEMYTNLLDNEKVHPYCAQIAASNFSALTLDSNVHLAKKKMSLYDNNEQYGSYRRSEIESYLINRFLILHKIGQPGKVKALIDFAKKQSKIDPLIPETFERTVDPSNSELTKYSVLFEAQNLISQSKFIEAADILASSPLNKAPRTITVVSELYVAAQQPQKAIEFLTKSDNGSAPFLDFAARFAYQIGFYEQGAKWAEKLVKATNNSQRAIAIHSLCLSMTDIEMAERYAQRIKIDSVSESELDALEETQISKESTASSNADSLQTVDDSLFSGEKKKGKKLMENMSPEKIKKLKEKKKKRRRLQKPANYDPQRHMDPERWIKLKKRTGAKKGGKKPAASASNTQNAAQQQQKKQQKKKGKRGKNVW</sequence>
<keyword evidence="6" id="KW-0256">Endoplasmic reticulum</keyword>
<dbReference type="GO" id="GO:0006614">
    <property type="term" value="P:SRP-dependent cotranslational protein targeting to membrane"/>
    <property type="evidence" value="ECO:0007669"/>
    <property type="project" value="InterPro"/>
</dbReference>
<keyword evidence="5" id="KW-0963">Cytoplasm</keyword>
<dbReference type="GO" id="GO:0005783">
    <property type="term" value="C:endoplasmic reticulum"/>
    <property type="evidence" value="ECO:0007669"/>
    <property type="project" value="UniProtKB-SubCell"/>
</dbReference>
<evidence type="ECO:0000256" key="2">
    <source>
        <dbReference type="ARBA" id="ARBA00004496"/>
    </source>
</evidence>
<evidence type="ECO:0000256" key="9">
    <source>
        <dbReference type="SAM" id="MobiDB-lite"/>
    </source>
</evidence>
<dbReference type="GO" id="GO:0005786">
    <property type="term" value="C:signal recognition particle, endoplasmic reticulum targeting"/>
    <property type="evidence" value="ECO:0007669"/>
    <property type="project" value="UniProtKB-KW"/>
</dbReference>
<dbReference type="InterPro" id="IPR013699">
    <property type="entry name" value="Signal_recog_part_SRP72_RNA-bd"/>
</dbReference>
<dbReference type="GO" id="GO:0043022">
    <property type="term" value="F:ribosome binding"/>
    <property type="evidence" value="ECO:0007669"/>
    <property type="project" value="TreeGrafter"/>
</dbReference>
<feature type="compositionally biased region" description="Basic and acidic residues" evidence="9">
    <location>
        <begin position="421"/>
        <end position="431"/>
    </location>
</feature>
<comment type="subcellular location">
    <subcellularLocation>
        <location evidence="2">Cytoplasm</location>
    </subcellularLocation>
    <subcellularLocation>
        <location evidence="1">Endoplasmic reticulum</location>
    </subcellularLocation>
</comment>
<feature type="domain" description="Signal recognition particle SRP72 subunit RNA-binding" evidence="10">
    <location>
        <begin position="385"/>
        <end position="438"/>
    </location>
</feature>
<evidence type="ECO:0000256" key="6">
    <source>
        <dbReference type="ARBA" id="ARBA00022824"/>
    </source>
</evidence>
<dbReference type="PANTHER" id="PTHR14094:SF9">
    <property type="entry name" value="SIGNAL RECOGNITION PARTICLE SUBUNIT SRP72"/>
    <property type="match status" value="1"/>
</dbReference>
<dbReference type="GO" id="GO:0008312">
    <property type="term" value="F:7S RNA binding"/>
    <property type="evidence" value="ECO:0007669"/>
    <property type="project" value="InterPro"/>
</dbReference>
<organism evidence="11 12">
    <name type="scientific">Tritrichomonas foetus</name>
    <dbReference type="NCBI Taxonomy" id="1144522"/>
    <lineage>
        <taxon>Eukaryota</taxon>
        <taxon>Metamonada</taxon>
        <taxon>Parabasalia</taxon>
        <taxon>Tritrichomonadida</taxon>
        <taxon>Tritrichomonadidae</taxon>
        <taxon>Tritrichomonas</taxon>
    </lineage>
</organism>
<comment type="similarity">
    <text evidence="3">Belongs to the SRP72 family.</text>
</comment>
<dbReference type="RefSeq" id="XP_068354065.1">
    <property type="nucleotide sequence ID" value="XM_068508388.1"/>
</dbReference>
<evidence type="ECO:0000256" key="3">
    <source>
        <dbReference type="ARBA" id="ARBA00007676"/>
    </source>
</evidence>
<feature type="region of interest" description="Disordered" evidence="9">
    <location>
        <begin position="358"/>
        <end position="476"/>
    </location>
</feature>
<accession>A0A1J4JP75</accession>
<feature type="compositionally biased region" description="Basic and acidic residues" evidence="9">
    <location>
        <begin position="390"/>
        <end position="400"/>
    </location>
</feature>
<feature type="compositionally biased region" description="Basic residues" evidence="9">
    <location>
        <begin position="401"/>
        <end position="414"/>
    </location>
</feature>
<keyword evidence="12" id="KW-1185">Reference proteome</keyword>